<keyword evidence="1" id="KW-0732">Signal</keyword>
<comment type="caution">
    <text evidence="2">The sequence shown here is derived from an EMBL/GenBank/DDBJ whole genome shotgun (WGS) entry which is preliminary data.</text>
</comment>
<feature type="signal peptide" evidence="1">
    <location>
        <begin position="1"/>
        <end position="24"/>
    </location>
</feature>
<reference evidence="3" key="1">
    <citation type="journal article" date="2019" name="Int. J. Syst. Evol. Microbiol.">
        <title>The Global Catalogue of Microorganisms (GCM) 10K type strain sequencing project: providing services to taxonomists for standard genome sequencing and annotation.</title>
        <authorList>
            <consortium name="The Broad Institute Genomics Platform"/>
            <consortium name="The Broad Institute Genome Sequencing Center for Infectious Disease"/>
            <person name="Wu L."/>
            <person name="Ma J."/>
        </authorList>
    </citation>
    <scope>NUCLEOTIDE SEQUENCE [LARGE SCALE GENOMIC DNA]</scope>
    <source>
        <strain evidence="3">JCM 9377</strain>
    </source>
</reference>
<dbReference type="PANTHER" id="PTHR34387:SF1">
    <property type="entry name" value="PERIPLASMIC IMMUNOGENIC PROTEIN"/>
    <property type="match status" value="1"/>
</dbReference>
<dbReference type="RefSeq" id="WP_344829733.1">
    <property type="nucleotide sequence ID" value="NZ_BAAAUV010000008.1"/>
</dbReference>
<sequence length="242" mass="25404">MRGRTLTVAAAASLALLTGGPAHALASLQAHAPSQAEHDTVSVDGEGSVTVTPNIMNLNAGVELRRATVGEAYDAAGEAATEIIDVLTAQGVARKDIATAELSVQPEYVKDGYPRIEGYRASEGVHAVVRDLKKASEVLKAVAKTGDDVRIDSISFDKDDWSEETAAAQTIAFRAAEARARRLAKLGHRRLGRLLEASMRTVDPIPAHSIAAPKAAITADAVKIEPGEGVSRVTVHLVYALA</sequence>
<evidence type="ECO:0000256" key="1">
    <source>
        <dbReference type="SAM" id="SignalP"/>
    </source>
</evidence>
<dbReference type="PANTHER" id="PTHR34387">
    <property type="entry name" value="SLR1258 PROTEIN"/>
    <property type="match status" value="1"/>
</dbReference>
<gene>
    <name evidence="2" type="ORF">GCM10010468_37590</name>
</gene>
<organism evidence="2 3">
    <name type="scientific">Actinocorallia longicatena</name>
    <dbReference type="NCBI Taxonomy" id="111803"/>
    <lineage>
        <taxon>Bacteria</taxon>
        <taxon>Bacillati</taxon>
        <taxon>Actinomycetota</taxon>
        <taxon>Actinomycetes</taxon>
        <taxon>Streptosporangiales</taxon>
        <taxon>Thermomonosporaceae</taxon>
        <taxon>Actinocorallia</taxon>
    </lineage>
</organism>
<evidence type="ECO:0000313" key="3">
    <source>
        <dbReference type="Proteomes" id="UP001501237"/>
    </source>
</evidence>
<dbReference type="Gene3D" id="3.30.70.2970">
    <property type="entry name" value="Protein of unknown function (DUF541), domain 2"/>
    <property type="match status" value="1"/>
</dbReference>
<proteinExistence type="predicted"/>
<dbReference type="Pfam" id="PF04402">
    <property type="entry name" value="SIMPL"/>
    <property type="match status" value="1"/>
</dbReference>
<name>A0ABP6QE36_9ACTN</name>
<dbReference type="Proteomes" id="UP001501237">
    <property type="component" value="Unassembled WGS sequence"/>
</dbReference>
<feature type="chain" id="PRO_5047200933" evidence="1">
    <location>
        <begin position="25"/>
        <end position="242"/>
    </location>
</feature>
<protein>
    <submittedName>
        <fullName evidence="2">SIMPL domain-containing protein</fullName>
    </submittedName>
</protein>
<dbReference type="Gene3D" id="3.30.110.170">
    <property type="entry name" value="Protein of unknown function (DUF541), domain 1"/>
    <property type="match status" value="1"/>
</dbReference>
<evidence type="ECO:0000313" key="2">
    <source>
        <dbReference type="EMBL" id="GAA3215877.1"/>
    </source>
</evidence>
<dbReference type="EMBL" id="BAAAUV010000008">
    <property type="protein sequence ID" value="GAA3215877.1"/>
    <property type="molecule type" value="Genomic_DNA"/>
</dbReference>
<dbReference type="InterPro" id="IPR052022">
    <property type="entry name" value="26kDa_periplasmic_antigen"/>
</dbReference>
<keyword evidence="3" id="KW-1185">Reference proteome</keyword>
<accession>A0ABP6QE36</accession>
<dbReference type="InterPro" id="IPR007497">
    <property type="entry name" value="SIMPL/DUF541"/>
</dbReference>